<dbReference type="Gene3D" id="1.20.58.80">
    <property type="entry name" value="Phosphotransferase system, lactose/cellobiose-type IIA subunit"/>
    <property type="match status" value="1"/>
</dbReference>
<keyword evidence="3" id="KW-1185">Reference proteome</keyword>
<dbReference type="Pfam" id="PF08969">
    <property type="entry name" value="USP8_dimer"/>
    <property type="match status" value="1"/>
</dbReference>
<evidence type="ECO:0000313" key="3">
    <source>
        <dbReference type="Proteomes" id="UP000694680"/>
    </source>
</evidence>
<organism evidence="2 3">
    <name type="scientific">Gouania willdenowi</name>
    <name type="common">Blunt-snouted clingfish</name>
    <name type="synonym">Lepadogaster willdenowi</name>
    <dbReference type="NCBI Taxonomy" id="441366"/>
    <lineage>
        <taxon>Eukaryota</taxon>
        <taxon>Metazoa</taxon>
        <taxon>Chordata</taxon>
        <taxon>Craniata</taxon>
        <taxon>Vertebrata</taxon>
        <taxon>Euteleostomi</taxon>
        <taxon>Actinopterygii</taxon>
        <taxon>Neopterygii</taxon>
        <taxon>Teleostei</taxon>
        <taxon>Neoteleostei</taxon>
        <taxon>Acanthomorphata</taxon>
        <taxon>Ovalentaria</taxon>
        <taxon>Blenniimorphae</taxon>
        <taxon>Blenniiformes</taxon>
        <taxon>Gobiesocoidei</taxon>
        <taxon>Gobiesocidae</taxon>
        <taxon>Gobiesocinae</taxon>
        <taxon>Gouania</taxon>
    </lineage>
</organism>
<evidence type="ECO:0000259" key="1">
    <source>
        <dbReference type="Pfam" id="PF08969"/>
    </source>
</evidence>
<dbReference type="FunFam" id="1.20.58.80:FF:000011">
    <property type="entry name" value="Ubiquitin carboxyl-terminal hydrolase 8"/>
    <property type="match status" value="1"/>
</dbReference>
<sequence>MPAVSTGVKELYLSTSLGELNKKAEIKPEKTSTKSYVTSACKLFKAAEECRLDRDEEKAYVLYMKYLTVYDIIKKRPDFTHKSEHYLALLGPSSFKKAIEEAEKLSDSLKLRSVTFVALDSNN</sequence>
<accession>A0A8C5NCL5</accession>
<proteinExistence type="predicted"/>
<dbReference type="SUPFAM" id="SSF140856">
    <property type="entry name" value="USP8 N-terminal domain-like"/>
    <property type="match status" value="1"/>
</dbReference>
<name>A0A8C5NCL5_GOUWI</name>
<dbReference type="AlphaFoldDB" id="A0A8C5NCL5"/>
<evidence type="ECO:0000313" key="2">
    <source>
        <dbReference type="Ensembl" id="ENSGWIP00000045457.1"/>
    </source>
</evidence>
<dbReference type="GO" id="GO:0016579">
    <property type="term" value="P:protein deubiquitination"/>
    <property type="evidence" value="ECO:0007669"/>
    <property type="project" value="UniProtKB-ARBA"/>
</dbReference>
<reference evidence="2" key="3">
    <citation type="submission" date="2025-09" db="UniProtKB">
        <authorList>
            <consortium name="Ensembl"/>
        </authorList>
    </citation>
    <scope>IDENTIFICATION</scope>
</reference>
<dbReference type="Ensembl" id="ENSGWIT00000049226.1">
    <property type="protein sequence ID" value="ENSGWIP00000045457.1"/>
    <property type="gene ID" value="ENSGWIG00000022524.1"/>
</dbReference>
<feature type="domain" description="USP8 dimerisation" evidence="1">
    <location>
        <begin position="8"/>
        <end position="112"/>
    </location>
</feature>
<reference evidence="2" key="2">
    <citation type="submission" date="2025-08" db="UniProtKB">
        <authorList>
            <consortium name="Ensembl"/>
        </authorList>
    </citation>
    <scope>IDENTIFICATION</scope>
</reference>
<dbReference type="Proteomes" id="UP000694680">
    <property type="component" value="Chromosome 3"/>
</dbReference>
<reference evidence="2" key="1">
    <citation type="submission" date="2020-06" db="EMBL/GenBank/DDBJ databases">
        <authorList>
            <consortium name="Wellcome Sanger Institute Data Sharing"/>
        </authorList>
    </citation>
    <scope>NUCLEOTIDE SEQUENCE [LARGE SCALE GENOMIC DNA]</scope>
</reference>
<protein>
    <recommendedName>
        <fullName evidence="1">USP8 dimerisation domain-containing protein</fullName>
    </recommendedName>
</protein>
<dbReference type="InterPro" id="IPR015063">
    <property type="entry name" value="USP8_dimer"/>
</dbReference>